<organism evidence="9 10">
    <name type="scientific">Dyella monticola</name>
    <dbReference type="NCBI Taxonomy" id="1927958"/>
    <lineage>
        <taxon>Bacteria</taxon>
        <taxon>Pseudomonadati</taxon>
        <taxon>Pseudomonadota</taxon>
        <taxon>Gammaproteobacteria</taxon>
        <taxon>Lysobacterales</taxon>
        <taxon>Rhodanobacteraceae</taxon>
        <taxon>Dyella</taxon>
    </lineage>
</organism>
<gene>
    <name evidence="9" type="ORF">DWU98_17110</name>
</gene>
<keyword evidence="4 7" id="KW-1133">Transmembrane helix</keyword>
<feature type="transmembrane region" description="Helical" evidence="7">
    <location>
        <begin position="130"/>
        <end position="147"/>
    </location>
</feature>
<comment type="subcellular location">
    <subcellularLocation>
        <location evidence="1">Cell membrane</location>
        <topology evidence="1">Multi-pass membrane protein</topology>
    </subcellularLocation>
</comment>
<proteinExistence type="inferred from homology"/>
<feature type="domain" description="Integral membrane bound transporter" evidence="8">
    <location>
        <begin position="222"/>
        <end position="346"/>
    </location>
</feature>
<keyword evidence="5 7" id="KW-0472">Membrane</keyword>
<reference evidence="9 10" key="1">
    <citation type="submission" date="2018-07" db="EMBL/GenBank/DDBJ databases">
        <title>Dyella monticola sp. nov. and Dyella psychrodurans sp. nov. isolated from monsoon evergreen broad-leaved forest soil of Dinghu Mountain, China.</title>
        <authorList>
            <person name="Gao Z."/>
            <person name="Qiu L."/>
        </authorList>
    </citation>
    <scope>NUCLEOTIDE SEQUENCE [LARGE SCALE GENOMIC DNA]</scope>
    <source>
        <strain evidence="9 10">4G-K06</strain>
    </source>
</reference>
<feature type="transmembrane region" description="Helical" evidence="7">
    <location>
        <begin position="288"/>
        <end position="317"/>
    </location>
</feature>
<dbReference type="GO" id="GO:0005886">
    <property type="term" value="C:plasma membrane"/>
    <property type="evidence" value="ECO:0007669"/>
    <property type="project" value="UniProtKB-SubCell"/>
</dbReference>
<name>A0A370WU19_9GAMM</name>
<evidence type="ECO:0000256" key="5">
    <source>
        <dbReference type="ARBA" id="ARBA00023136"/>
    </source>
</evidence>
<accession>A0A370WU19</accession>
<feature type="transmembrane region" description="Helical" evidence="7">
    <location>
        <begin position="337"/>
        <end position="354"/>
    </location>
</feature>
<evidence type="ECO:0000256" key="7">
    <source>
        <dbReference type="SAM" id="Phobius"/>
    </source>
</evidence>
<dbReference type="Proteomes" id="UP000254258">
    <property type="component" value="Unassembled WGS sequence"/>
</dbReference>
<comment type="similarity">
    <text evidence="6">Belongs to the YccS/YhfK family.</text>
</comment>
<evidence type="ECO:0000256" key="2">
    <source>
        <dbReference type="ARBA" id="ARBA00022475"/>
    </source>
</evidence>
<evidence type="ECO:0000256" key="4">
    <source>
        <dbReference type="ARBA" id="ARBA00022989"/>
    </source>
</evidence>
<dbReference type="AlphaFoldDB" id="A0A370WU19"/>
<dbReference type="PANTHER" id="PTHR30509:SF9">
    <property type="entry name" value="MULTIDRUG RESISTANCE PROTEIN MDTO"/>
    <property type="match status" value="1"/>
</dbReference>
<feature type="transmembrane region" description="Helical" evidence="7">
    <location>
        <begin position="32"/>
        <end position="65"/>
    </location>
</feature>
<evidence type="ECO:0000256" key="1">
    <source>
        <dbReference type="ARBA" id="ARBA00004651"/>
    </source>
</evidence>
<dbReference type="EMBL" id="QRBE01000012">
    <property type="protein sequence ID" value="RDS79516.1"/>
    <property type="molecule type" value="Genomic_DNA"/>
</dbReference>
<feature type="transmembrane region" description="Helical" evidence="7">
    <location>
        <begin position="77"/>
        <end position="96"/>
    </location>
</feature>
<dbReference type="Pfam" id="PF13515">
    <property type="entry name" value="FUSC_2"/>
    <property type="match status" value="1"/>
</dbReference>
<comment type="caution">
    <text evidence="9">The sequence shown here is derived from an EMBL/GenBank/DDBJ whole genome shotgun (WGS) entry which is preliminary data.</text>
</comment>
<dbReference type="InterPro" id="IPR049453">
    <property type="entry name" value="Memb_transporter_dom"/>
</dbReference>
<keyword evidence="2" id="KW-1003">Cell membrane</keyword>
<evidence type="ECO:0000256" key="6">
    <source>
        <dbReference type="ARBA" id="ARBA00043993"/>
    </source>
</evidence>
<keyword evidence="3 7" id="KW-0812">Transmembrane</keyword>
<evidence type="ECO:0000313" key="10">
    <source>
        <dbReference type="Proteomes" id="UP000254258"/>
    </source>
</evidence>
<feature type="transmembrane region" description="Helical" evidence="7">
    <location>
        <begin position="102"/>
        <end position="118"/>
    </location>
</feature>
<evidence type="ECO:0000259" key="8">
    <source>
        <dbReference type="Pfam" id="PF13515"/>
    </source>
</evidence>
<protein>
    <recommendedName>
        <fullName evidence="8">Integral membrane bound transporter domain-containing protein</fullName>
    </recommendedName>
</protein>
<dbReference type="PANTHER" id="PTHR30509">
    <property type="entry name" value="P-HYDROXYBENZOIC ACID EFFLUX PUMP SUBUNIT-RELATED"/>
    <property type="match status" value="1"/>
</dbReference>
<evidence type="ECO:0000256" key="3">
    <source>
        <dbReference type="ARBA" id="ARBA00022692"/>
    </source>
</evidence>
<feature type="transmembrane region" description="Helical" evidence="7">
    <location>
        <begin position="210"/>
        <end position="229"/>
    </location>
</feature>
<keyword evidence="10" id="KW-1185">Reference proteome</keyword>
<evidence type="ECO:0000313" key="9">
    <source>
        <dbReference type="EMBL" id="RDS79516.1"/>
    </source>
</evidence>
<feature type="transmembrane region" description="Helical" evidence="7">
    <location>
        <begin position="153"/>
        <end position="177"/>
    </location>
</feature>
<sequence length="476" mass="51352">MDMPMTSVFPARARSTLSDMPTLLQALREAAATMLAALATLVCTWIIAPGPGSAVLAVVLTVSLSRSQLDRNVRGRLEAAFVLPLVGLAALGVAMLLRFAPWFGAAAFVAGMFVSIWLRRFGPMARRAGSLIALPFVTLLTVPHVHVTQGGKLPAVLVPIIVALLALFWVAVCHLLVRRMPWRTSAEDAEPAASTPVRQNRSGLQASTRMAVQMAIALAASFVAGYVFFSERWAWIVLTAFVVNSGNRGRLDVVYKSGLRVLGAAVGTVFALMFSLQTGFVGTHSGTLILVAVFLGIWLRPFNYAWWALFITIALALLQGFDGHQPSAILLLRLEEILIGAIIGITAAWLVVPVRSTDVLRLRMAHALAALSEAFDPQVSTRSIARFDDALSQLDQMAPPFRATRLLTRRIHALQPADWIDALHACRTPARGLITQGVAPGEVRRAIGTARKAVKEPETLLPALKYLQGVLQGNAD</sequence>